<dbReference type="InterPro" id="IPR031304">
    <property type="entry name" value="SLT_2"/>
</dbReference>
<dbReference type="GO" id="GO:0009253">
    <property type="term" value="P:peptidoglycan catabolic process"/>
    <property type="evidence" value="ECO:0007669"/>
    <property type="project" value="TreeGrafter"/>
</dbReference>
<dbReference type="InterPro" id="IPR036365">
    <property type="entry name" value="PGBD-like_sf"/>
</dbReference>
<proteinExistence type="predicted"/>
<evidence type="ECO:0000259" key="2">
    <source>
        <dbReference type="Pfam" id="PF01471"/>
    </source>
</evidence>
<feature type="chain" id="PRO_5020254626" evidence="1">
    <location>
        <begin position="30"/>
        <end position="407"/>
    </location>
</feature>
<dbReference type="GO" id="GO:0008933">
    <property type="term" value="F:peptidoglycan lytic transglycosylase activity"/>
    <property type="evidence" value="ECO:0007669"/>
    <property type="project" value="TreeGrafter"/>
</dbReference>
<evidence type="ECO:0000259" key="3">
    <source>
        <dbReference type="Pfam" id="PF13406"/>
    </source>
</evidence>
<name>A0A4R5PIK8_9HYPH</name>
<feature type="domain" description="Peptidoglycan binding-like" evidence="2">
    <location>
        <begin position="354"/>
        <end position="404"/>
    </location>
</feature>
<dbReference type="Pfam" id="PF01471">
    <property type="entry name" value="PG_binding_1"/>
    <property type="match status" value="1"/>
</dbReference>
<accession>A0A4R5PIK8</accession>
<keyword evidence="1" id="KW-0732">Signal</keyword>
<dbReference type="InterPro" id="IPR011970">
    <property type="entry name" value="MltB_2"/>
</dbReference>
<gene>
    <name evidence="4" type="ORF">E2A64_15315</name>
</gene>
<dbReference type="PANTHER" id="PTHR30163:SF8">
    <property type="entry name" value="LYTIC MUREIN TRANSGLYCOSYLASE"/>
    <property type="match status" value="1"/>
</dbReference>
<dbReference type="SUPFAM" id="SSF53955">
    <property type="entry name" value="Lysozyme-like"/>
    <property type="match status" value="1"/>
</dbReference>
<dbReference type="InterPro" id="IPR036366">
    <property type="entry name" value="PGBDSf"/>
</dbReference>
<keyword evidence="5" id="KW-1185">Reference proteome</keyword>
<dbReference type="Proteomes" id="UP000295131">
    <property type="component" value="Unassembled WGS sequence"/>
</dbReference>
<dbReference type="AlphaFoldDB" id="A0A4R5PIK8"/>
<organism evidence="4 5">
    <name type="scientific">Pseudohoeflea suaedae</name>
    <dbReference type="NCBI Taxonomy" id="877384"/>
    <lineage>
        <taxon>Bacteria</taxon>
        <taxon>Pseudomonadati</taxon>
        <taxon>Pseudomonadota</taxon>
        <taxon>Alphaproteobacteria</taxon>
        <taxon>Hyphomicrobiales</taxon>
        <taxon>Rhizobiaceae</taxon>
        <taxon>Pseudohoeflea</taxon>
    </lineage>
</organism>
<dbReference type="InterPro" id="IPR023346">
    <property type="entry name" value="Lysozyme-like_dom_sf"/>
</dbReference>
<dbReference type="RefSeq" id="WP_133285364.1">
    <property type="nucleotide sequence ID" value="NZ_SMSI01000003.1"/>
</dbReference>
<dbReference type="EMBL" id="SMSI01000003">
    <property type="protein sequence ID" value="TDH35079.1"/>
    <property type="molecule type" value="Genomic_DNA"/>
</dbReference>
<dbReference type="SUPFAM" id="SSF47090">
    <property type="entry name" value="PGBD-like"/>
    <property type="match status" value="1"/>
</dbReference>
<evidence type="ECO:0000313" key="5">
    <source>
        <dbReference type="Proteomes" id="UP000295131"/>
    </source>
</evidence>
<dbReference type="InterPro" id="IPR043426">
    <property type="entry name" value="MltB-like"/>
</dbReference>
<reference evidence="4 5" key="1">
    <citation type="journal article" date="2013" name="Int. J. Syst. Evol. Microbiol.">
        <title>Hoeflea suaedae sp. nov., an endophytic bacterium isolated from the root of the halophyte Suaeda maritima.</title>
        <authorList>
            <person name="Chung E.J."/>
            <person name="Park J.A."/>
            <person name="Pramanik P."/>
            <person name="Bibi F."/>
            <person name="Jeon C.O."/>
            <person name="Chung Y.R."/>
        </authorList>
    </citation>
    <scope>NUCLEOTIDE SEQUENCE [LARGE SCALE GENOMIC DNA]</scope>
    <source>
        <strain evidence="4 5">YC6898</strain>
    </source>
</reference>
<dbReference type="Gene3D" id="1.10.101.10">
    <property type="entry name" value="PGBD-like superfamily/PGBD"/>
    <property type="match status" value="1"/>
</dbReference>
<dbReference type="OrthoDB" id="9808544at2"/>
<dbReference type="InterPro" id="IPR002477">
    <property type="entry name" value="Peptidoglycan-bd-like"/>
</dbReference>
<dbReference type="Pfam" id="PF13406">
    <property type="entry name" value="SLT_2"/>
    <property type="match status" value="1"/>
</dbReference>
<dbReference type="Gene3D" id="1.10.8.350">
    <property type="entry name" value="Bacterial muramidase"/>
    <property type="match status" value="1"/>
</dbReference>
<evidence type="ECO:0000313" key="4">
    <source>
        <dbReference type="EMBL" id="TDH35079.1"/>
    </source>
</evidence>
<feature type="signal peptide" evidence="1">
    <location>
        <begin position="1"/>
        <end position="29"/>
    </location>
</feature>
<feature type="domain" description="Transglycosylase SLT" evidence="3">
    <location>
        <begin position="34"/>
        <end position="328"/>
    </location>
</feature>
<evidence type="ECO:0000256" key="1">
    <source>
        <dbReference type="SAM" id="SignalP"/>
    </source>
</evidence>
<dbReference type="Gene3D" id="1.10.530.10">
    <property type="match status" value="1"/>
</dbReference>
<dbReference type="PANTHER" id="PTHR30163">
    <property type="entry name" value="MEMBRANE-BOUND LYTIC MUREIN TRANSGLYCOSYLASE B"/>
    <property type="match status" value="1"/>
</dbReference>
<protein>
    <submittedName>
        <fullName evidence="4">Lytic murein transglycosylase</fullName>
    </submittedName>
</protein>
<sequence>MFPRARTFLTTSALALALTASLGTTSAKSADADFLNFISGFYATAAQSGITRETYNAAFSGVVDPDPEVLSKARYQPEFTTKAWDYLDSRVNPYTVEKGREMLRKHGRTLDAIEKRFGVSRYILLAIWSMESNYGAILDNHERLHYVPRALATLAYADKKRAKFARSQLVAALKILQAGDIAPRQMTGSWAGAMGHTQFIPTSYLAFAVDQDRNGHRDIWGSIPDALATAANLLHKNGWRTGETWGYETVAPRGGNKYNGATKTLGQWAQLGFTRPSGRGFPHAGMRAELKMPEGPNGPAFLMTRNFFMIKRYNNSDLYALAVGVLADEIAGWGGVDQRWPRPEGTLDMKEKFELQTRLKQLGYYEGEIDGNFGSGSRAAIEAFQARLGLTKDGNPSQKVLQAIRGN</sequence>
<comment type="caution">
    <text evidence="4">The sequence shown here is derived from an EMBL/GenBank/DDBJ whole genome shotgun (WGS) entry which is preliminary data.</text>
</comment>
<dbReference type="NCBIfam" id="TIGR02283">
    <property type="entry name" value="MltB_2"/>
    <property type="match status" value="1"/>
</dbReference>